<dbReference type="CDD" id="cd00914">
    <property type="entry name" value="PCD_DCoH_subfamily_b"/>
    <property type="match status" value="1"/>
</dbReference>
<dbReference type="EC" id="4.2.1.96" evidence="4"/>
<protein>
    <recommendedName>
        <fullName evidence="4">Putative pterin-4-alpha-carbinolamine dehydratase</fullName>
        <shortName evidence="4">PHS</shortName>
        <ecNumber evidence="4">4.2.1.96</ecNumber>
    </recommendedName>
    <alternativeName>
        <fullName evidence="4">4-alpha-hydroxy-tetrahydropterin dehydratase</fullName>
    </alternativeName>
    <alternativeName>
        <fullName evidence="4">Pterin carbinolamine dehydratase</fullName>
        <shortName evidence="4">PCD</shortName>
    </alternativeName>
</protein>
<comment type="similarity">
    <text evidence="2 4">Belongs to the pterin-4-alpha-carbinolamine dehydratase family.</text>
</comment>
<dbReference type="OrthoDB" id="9794987at2"/>
<dbReference type="HAMAP" id="MF_00434">
    <property type="entry name" value="Pterin_4_alpha"/>
    <property type="match status" value="1"/>
</dbReference>
<organism evidence="5 6">
    <name type="scientific">Rhizobium lusitanum</name>
    <dbReference type="NCBI Taxonomy" id="293958"/>
    <lineage>
        <taxon>Bacteria</taxon>
        <taxon>Pseudomonadati</taxon>
        <taxon>Pseudomonadota</taxon>
        <taxon>Alphaproteobacteria</taxon>
        <taxon>Hyphomicrobiales</taxon>
        <taxon>Rhizobiaceae</taxon>
        <taxon>Rhizobium/Agrobacterium group</taxon>
        <taxon>Rhizobium</taxon>
    </lineage>
</organism>
<proteinExistence type="inferred from homology"/>
<dbReference type="NCBIfam" id="NF002017">
    <property type="entry name" value="PRK00823.1-2"/>
    <property type="match status" value="1"/>
</dbReference>
<dbReference type="GO" id="GO:0006729">
    <property type="term" value="P:tetrahydrobiopterin biosynthetic process"/>
    <property type="evidence" value="ECO:0007669"/>
    <property type="project" value="InterPro"/>
</dbReference>
<comment type="catalytic activity">
    <reaction evidence="1 4">
        <text>(4aS,6R)-4a-hydroxy-L-erythro-5,6,7,8-tetrahydrobiopterin = (6R)-L-erythro-6,7-dihydrobiopterin + H2O</text>
        <dbReference type="Rhea" id="RHEA:11920"/>
        <dbReference type="ChEBI" id="CHEBI:15377"/>
        <dbReference type="ChEBI" id="CHEBI:15642"/>
        <dbReference type="ChEBI" id="CHEBI:43120"/>
        <dbReference type="EC" id="4.2.1.96"/>
    </reaction>
</comment>
<evidence type="ECO:0000256" key="1">
    <source>
        <dbReference type="ARBA" id="ARBA00001554"/>
    </source>
</evidence>
<dbReference type="RefSeq" id="WP_092573185.1">
    <property type="nucleotide sequence ID" value="NZ_FMAF01000002.1"/>
</dbReference>
<dbReference type="EMBL" id="FMAF01000002">
    <property type="protein sequence ID" value="SCB14976.1"/>
    <property type="molecule type" value="Genomic_DNA"/>
</dbReference>
<dbReference type="Gene3D" id="3.30.1360.20">
    <property type="entry name" value="Transcriptional coactivator/pterin dehydratase"/>
    <property type="match status" value="1"/>
</dbReference>
<keyword evidence="3 4" id="KW-0456">Lyase</keyword>
<dbReference type="AlphaFoldDB" id="A0A1C3UHG9"/>
<dbReference type="SUPFAM" id="SSF55248">
    <property type="entry name" value="PCD-like"/>
    <property type="match status" value="1"/>
</dbReference>
<dbReference type="PANTHER" id="PTHR12599:SF0">
    <property type="entry name" value="PTERIN-4-ALPHA-CARBINOLAMINE DEHYDRATASE"/>
    <property type="match status" value="1"/>
</dbReference>
<evidence type="ECO:0000313" key="6">
    <source>
        <dbReference type="Proteomes" id="UP000199205"/>
    </source>
</evidence>
<evidence type="ECO:0000313" key="5">
    <source>
        <dbReference type="EMBL" id="SCB14976.1"/>
    </source>
</evidence>
<accession>A0A1C3UHG9</accession>
<reference evidence="5 6" key="1">
    <citation type="submission" date="2016-08" db="EMBL/GenBank/DDBJ databases">
        <authorList>
            <person name="Seilhamer J.J."/>
        </authorList>
    </citation>
    <scope>NUCLEOTIDE SEQUENCE [LARGE SCALE GENOMIC DNA]</scope>
    <source>
        <strain evidence="5 6">P1-7</strain>
    </source>
</reference>
<sequence>MKYEKLEPTAIDESLKELDGWTLSADRISISKTFKFRNFVEAFGFMTEAALSAEKFNHHPEWFNVYSRVDVKLTTHDAGGLTDHDIKLAKAMEKAAARRID</sequence>
<dbReference type="Proteomes" id="UP000199205">
    <property type="component" value="Unassembled WGS sequence"/>
</dbReference>
<evidence type="ECO:0000256" key="2">
    <source>
        <dbReference type="ARBA" id="ARBA00006472"/>
    </source>
</evidence>
<dbReference type="PANTHER" id="PTHR12599">
    <property type="entry name" value="PTERIN-4-ALPHA-CARBINOLAMINE DEHYDRATASE"/>
    <property type="match status" value="1"/>
</dbReference>
<name>A0A1C3UHG9_9HYPH</name>
<dbReference type="NCBIfam" id="NF002018">
    <property type="entry name" value="PRK00823.1-3"/>
    <property type="match status" value="1"/>
</dbReference>
<dbReference type="InterPro" id="IPR036428">
    <property type="entry name" value="PCD_sf"/>
</dbReference>
<dbReference type="InterPro" id="IPR001533">
    <property type="entry name" value="Pterin_deHydtase"/>
</dbReference>
<dbReference type="Pfam" id="PF01329">
    <property type="entry name" value="Pterin_4a"/>
    <property type="match status" value="1"/>
</dbReference>
<evidence type="ECO:0000256" key="3">
    <source>
        <dbReference type="ARBA" id="ARBA00023239"/>
    </source>
</evidence>
<gene>
    <name evidence="5" type="ORF">GA0061101_102414</name>
</gene>
<dbReference type="GO" id="GO:0008124">
    <property type="term" value="F:4-alpha-hydroxytetrahydrobiopterin dehydratase activity"/>
    <property type="evidence" value="ECO:0007669"/>
    <property type="project" value="UniProtKB-UniRule"/>
</dbReference>
<evidence type="ECO:0000256" key="4">
    <source>
        <dbReference type="HAMAP-Rule" id="MF_00434"/>
    </source>
</evidence>